<proteinExistence type="inferred from homology"/>
<evidence type="ECO:0000313" key="7">
    <source>
        <dbReference type="EMBL" id="KAJ4967706.1"/>
    </source>
</evidence>
<dbReference type="GO" id="GO:0046872">
    <property type="term" value="F:metal ion binding"/>
    <property type="evidence" value="ECO:0007669"/>
    <property type="project" value="UniProtKB-KW"/>
</dbReference>
<dbReference type="InterPro" id="IPR005123">
    <property type="entry name" value="Oxoglu/Fe-dep_dioxygenase_dom"/>
</dbReference>
<dbReference type="GO" id="GO:0051213">
    <property type="term" value="F:dioxygenase activity"/>
    <property type="evidence" value="ECO:0007669"/>
    <property type="project" value="UniProtKB-ARBA"/>
</dbReference>
<comment type="similarity">
    <text evidence="1 5">Belongs to the iron/ascorbate-dependent oxidoreductase family.</text>
</comment>
<sequence>MVSTDEVSGGISATPKYDRIKELREFDETKAGVKGLIDAGVVEVPRIFIHQPDTLHDLPSQLGSIQNSNQTYLSIPVIDMQEAIIDEDSTETRSRRKAIVDKIQQASETWGFFQVVNHGIPQSLLEETLKGVRRFYEQDTEIKKQFYTRDTFGKKVIYNSNFDLYTSPAANWRDTIYCQMSPQPLDPQELPLVCRDILVEYSNQVKRLGIALLELLSEALGLNPKHLIDMNCGEGHALMGHYYPACPQPELTVGTTKHSDNDFITILLQDQIGGLQVLHQNQWIDVSPTPGALIINIGDILQLISNDKFKSIEHRVLAHSIGPRISVACFFTTGVQSSTRVYAPIKELLSKDNPPIYRGTTLKEYAIYFREKGLDGTSALSHFKL</sequence>
<dbReference type="PANTHER" id="PTHR10209:SF859">
    <property type="entry name" value="OS03G0690500 PROTEIN"/>
    <property type="match status" value="1"/>
</dbReference>
<dbReference type="InterPro" id="IPR044861">
    <property type="entry name" value="IPNS-like_FE2OG_OXY"/>
</dbReference>
<dbReference type="Pfam" id="PF14226">
    <property type="entry name" value="DIOX_N"/>
    <property type="match status" value="1"/>
</dbReference>
<dbReference type="PROSITE" id="PS51471">
    <property type="entry name" value="FE2OG_OXY"/>
    <property type="match status" value="1"/>
</dbReference>
<dbReference type="PANTHER" id="PTHR10209">
    <property type="entry name" value="OXIDOREDUCTASE, 2OG-FE II OXYGENASE FAMILY PROTEIN"/>
    <property type="match status" value="1"/>
</dbReference>
<keyword evidence="4 5" id="KW-0408">Iron</keyword>
<dbReference type="SUPFAM" id="SSF51197">
    <property type="entry name" value="Clavaminate synthase-like"/>
    <property type="match status" value="1"/>
</dbReference>
<evidence type="ECO:0000256" key="3">
    <source>
        <dbReference type="ARBA" id="ARBA00023002"/>
    </source>
</evidence>
<dbReference type="Proteomes" id="UP001141806">
    <property type="component" value="Unassembled WGS sequence"/>
</dbReference>
<keyword evidence="3 5" id="KW-0560">Oxidoreductase</keyword>
<organism evidence="7 8">
    <name type="scientific">Protea cynaroides</name>
    <dbReference type="NCBI Taxonomy" id="273540"/>
    <lineage>
        <taxon>Eukaryota</taxon>
        <taxon>Viridiplantae</taxon>
        <taxon>Streptophyta</taxon>
        <taxon>Embryophyta</taxon>
        <taxon>Tracheophyta</taxon>
        <taxon>Spermatophyta</taxon>
        <taxon>Magnoliopsida</taxon>
        <taxon>Proteales</taxon>
        <taxon>Proteaceae</taxon>
        <taxon>Protea</taxon>
    </lineage>
</organism>
<comment type="caution">
    <text evidence="7">The sequence shown here is derived from an EMBL/GenBank/DDBJ whole genome shotgun (WGS) entry which is preliminary data.</text>
</comment>
<feature type="domain" description="Fe2OG dioxygenase" evidence="6">
    <location>
        <begin position="234"/>
        <end position="334"/>
    </location>
</feature>
<evidence type="ECO:0000313" key="8">
    <source>
        <dbReference type="Proteomes" id="UP001141806"/>
    </source>
</evidence>
<dbReference type="InterPro" id="IPR026992">
    <property type="entry name" value="DIOX_N"/>
</dbReference>
<dbReference type="InterPro" id="IPR027443">
    <property type="entry name" value="IPNS-like_sf"/>
</dbReference>
<keyword evidence="2 5" id="KW-0479">Metal-binding</keyword>
<protein>
    <recommendedName>
        <fullName evidence="6">Fe2OG dioxygenase domain-containing protein</fullName>
    </recommendedName>
</protein>
<dbReference type="OrthoDB" id="288590at2759"/>
<reference evidence="7" key="1">
    <citation type="journal article" date="2023" name="Plant J.">
        <title>The genome of the king protea, Protea cynaroides.</title>
        <authorList>
            <person name="Chang J."/>
            <person name="Duong T.A."/>
            <person name="Schoeman C."/>
            <person name="Ma X."/>
            <person name="Roodt D."/>
            <person name="Barker N."/>
            <person name="Li Z."/>
            <person name="Van de Peer Y."/>
            <person name="Mizrachi E."/>
        </authorList>
    </citation>
    <scope>NUCLEOTIDE SEQUENCE</scope>
    <source>
        <tissue evidence="7">Young leaves</tissue>
    </source>
</reference>
<keyword evidence="8" id="KW-1185">Reference proteome</keyword>
<dbReference type="Pfam" id="PF03171">
    <property type="entry name" value="2OG-FeII_Oxy"/>
    <property type="match status" value="1"/>
</dbReference>
<dbReference type="FunFam" id="2.60.120.330:FF:000005">
    <property type="entry name" value="1-aminocyclopropane-1-carboxylate oxidase homolog 1"/>
    <property type="match status" value="1"/>
</dbReference>
<evidence type="ECO:0000256" key="5">
    <source>
        <dbReference type="RuleBase" id="RU003682"/>
    </source>
</evidence>
<accession>A0A9Q0KC09</accession>
<dbReference type="Gene3D" id="2.60.120.330">
    <property type="entry name" value="B-lactam Antibiotic, Isopenicillin N Synthase, Chain"/>
    <property type="match status" value="1"/>
</dbReference>
<gene>
    <name evidence="7" type="ORF">NE237_014407</name>
</gene>
<name>A0A9Q0KC09_9MAGN</name>
<evidence type="ECO:0000256" key="4">
    <source>
        <dbReference type="ARBA" id="ARBA00023004"/>
    </source>
</evidence>
<dbReference type="EMBL" id="JAMYWD010000006">
    <property type="protein sequence ID" value="KAJ4967706.1"/>
    <property type="molecule type" value="Genomic_DNA"/>
</dbReference>
<dbReference type="AlphaFoldDB" id="A0A9Q0KC09"/>
<evidence type="ECO:0000256" key="2">
    <source>
        <dbReference type="ARBA" id="ARBA00022723"/>
    </source>
</evidence>
<evidence type="ECO:0000256" key="1">
    <source>
        <dbReference type="ARBA" id="ARBA00008056"/>
    </source>
</evidence>
<evidence type="ECO:0000259" key="6">
    <source>
        <dbReference type="PROSITE" id="PS51471"/>
    </source>
</evidence>